<dbReference type="EMBL" id="AAFI02000035">
    <property type="protein sequence ID" value="EAL67264.1"/>
    <property type="molecule type" value="Genomic_DNA"/>
</dbReference>
<dbReference type="PANTHER" id="PTHR32134:SF92">
    <property type="entry name" value="FNIP REPEAT-CONTAINING PROTEIN"/>
    <property type="match status" value="1"/>
</dbReference>
<dbReference type="InterPro" id="IPR008615">
    <property type="entry name" value="FNIP"/>
</dbReference>
<dbReference type="PaxDb" id="44689-DDB0206360"/>
<protein>
    <recommendedName>
        <fullName evidence="4">FNIP repeat-containing protein</fullName>
    </recommendedName>
</protein>
<dbReference type="RefSeq" id="XP_641227.1">
    <property type="nucleotide sequence ID" value="XM_636135.1"/>
</dbReference>
<dbReference type="InParanoid" id="Q54VX8"/>
<dbReference type="FunCoup" id="Q54VX8">
    <property type="interactions" value="3"/>
</dbReference>
<dbReference type="PANTHER" id="PTHR32134">
    <property type="entry name" value="FNIP REPEAT-CONTAINING PROTEIN"/>
    <property type="match status" value="1"/>
</dbReference>
<dbReference type="InterPro" id="IPR051251">
    <property type="entry name" value="STK_FNIP-Repeat"/>
</dbReference>
<dbReference type="OMA" id="VNDIYCA"/>
<dbReference type="HOGENOM" id="CLU_029080_0_0_1"/>
<dbReference type="KEGG" id="ddi:DDB_G0280075"/>
<dbReference type="GeneID" id="8622358"/>
<comment type="caution">
    <text evidence="2">The sequence shown here is derived from an EMBL/GenBank/DDBJ whole genome shotgun (WGS) entry which is preliminary data.</text>
</comment>
<accession>Q54VX8</accession>
<sequence length="528" mass="62165">MNNNDNSILFFKIWRNVVLNKLIFKHLMMYNLVSFPVDLDSSLQPFIKNNIQYVKSLFVKVDDIQKDAKQYEIYEIGEKLNDLPKDIESIILYQTNFINYSLSNLELPKSLYKLIIPFNFNIPLEVGSNRVFSNLTILEFGSNFNQKIDVNILPNTLKKLKFGKYFNQELNENVLPKYLKTIIFGYFFDKSLDNLPQLIKEIKFPSNSLFNKLINSNKLPWTLKKLSLPSKFNISLIKGILPKKLKNLKISNFGVQINDNDNDNIKNKYNEKSKYLKLKVYNKNGNLSSNDEILKILKLNSKIIPSSVKNVTIFFNTFQDSLQGYYLSSQFSSINLNLTKSNLLKYWLYKETSKLLLDKFEKIKSIKVNIIENNYKLDYHSKSCLSDLINLNLNEFDYNFYSKPVKDFKVFTKLKCLRIGNYNSTIKFDTLPPSLELLELGCAFKQPIHMKWLPISLKYIIVLNNETPISINSLPPSLESIWILDTHYQLNDFRFFFPLIGKLKIVDQDLIWKMFNKIFKKKYEFYLY</sequence>
<dbReference type="SMR" id="Q54VX8"/>
<proteinExistence type="predicted"/>
<keyword evidence="1" id="KW-0677">Repeat</keyword>
<evidence type="ECO:0008006" key="4">
    <source>
        <dbReference type="Google" id="ProtNLM"/>
    </source>
</evidence>
<reference evidence="2 3" key="1">
    <citation type="journal article" date="2005" name="Nature">
        <title>The genome of the social amoeba Dictyostelium discoideum.</title>
        <authorList>
            <consortium name="The Dictyostelium discoideum Sequencing Consortium"/>
            <person name="Eichinger L."/>
            <person name="Pachebat J.A."/>
            <person name="Glockner G."/>
            <person name="Rajandream M.A."/>
            <person name="Sucgang R."/>
            <person name="Berriman M."/>
            <person name="Song J."/>
            <person name="Olsen R."/>
            <person name="Szafranski K."/>
            <person name="Xu Q."/>
            <person name="Tunggal B."/>
            <person name="Kummerfeld S."/>
            <person name="Madera M."/>
            <person name="Konfortov B.A."/>
            <person name="Rivero F."/>
            <person name="Bankier A.T."/>
            <person name="Lehmann R."/>
            <person name="Hamlin N."/>
            <person name="Davies R."/>
            <person name="Gaudet P."/>
            <person name="Fey P."/>
            <person name="Pilcher K."/>
            <person name="Chen G."/>
            <person name="Saunders D."/>
            <person name="Sodergren E."/>
            <person name="Davis P."/>
            <person name="Kerhornou A."/>
            <person name="Nie X."/>
            <person name="Hall N."/>
            <person name="Anjard C."/>
            <person name="Hemphill L."/>
            <person name="Bason N."/>
            <person name="Farbrother P."/>
            <person name="Desany B."/>
            <person name="Just E."/>
            <person name="Morio T."/>
            <person name="Rost R."/>
            <person name="Churcher C."/>
            <person name="Cooper J."/>
            <person name="Haydock S."/>
            <person name="van Driessche N."/>
            <person name="Cronin A."/>
            <person name="Goodhead I."/>
            <person name="Muzny D."/>
            <person name="Mourier T."/>
            <person name="Pain A."/>
            <person name="Lu M."/>
            <person name="Harper D."/>
            <person name="Lindsay R."/>
            <person name="Hauser H."/>
            <person name="James K."/>
            <person name="Quiles M."/>
            <person name="Madan Babu M."/>
            <person name="Saito T."/>
            <person name="Buchrieser C."/>
            <person name="Wardroper A."/>
            <person name="Felder M."/>
            <person name="Thangavelu M."/>
            <person name="Johnson D."/>
            <person name="Knights A."/>
            <person name="Loulseged H."/>
            <person name="Mungall K."/>
            <person name="Oliver K."/>
            <person name="Price C."/>
            <person name="Quail M.A."/>
            <person name="Urushihara H."/>
            <person name="Hernandez J."/>
            <person name="Rabbinowitsch E."/>
            <person name="Steffen D."/>
            <person name="Sanders M."/>
            <person name="Ma J."/>
            <person name="Kohara Y."/>
            <person name="Sharp S."/>
            <person name="Simmonds M."/>
            <person name="Spiegler S."/>
            <person name="Tivey A."/>
            <person name="Sugano S."/>
            <person name="White B."/>
            <person name="Walker D."/>
            <person name="Woodward J."/>
            <person name="Winckler T."/>
            <person name="Tanaka Y."/>
            <person name="Shaulsky G."/>
            <person name="Schleicher M."/>
            <person name="Weinstock G."/>
            <person name="Rosenthal A."/>
            <person name="Cox E.C."/>
            <person name="Chisholm R.L."/>
            <person name="Gibbs R."/>
            <person name="Loomis W.F."/>
            <person name="Platzer M."/>
            <person name="Kay R.R."/>
            <person name="Williams J."/>
            <person name="Dear P.H."/>
            <person name="Noegel A.A."/>
            <person name="Barrell B."/>
            <person name="Kuspa A."/>
        </authorList>
    </citation>
    <scope>NUCLEOTIDE SEQUENCE [LARGE SCALE GENOMIC DNA]</scope>
    <source>
        <strain evidence="2 3">AX4</strain>
    </source>
</reference>
<dbReference type="Proteomes" id="UP000002195">
    <property type="component" value="Unassembled WGS sequence"/>
</dbReference>
<dbReference type="dictyBase" id="DDB_G0280075"/>
<dbReference type="Pfam" id="PF05725">
    <property type="entry name" value="FNIP"/>
    <property type="match status" value="4"/>
</dbReference>
<gene>
    <name evidence="2" type="ORF">DDB_G0280075</name>
</gene>
<dbReference type="AlphaFoldDB" id="Q54VX8"/>
<keyword evidence="3" id="KW-1185">Reference proteome</keyword>
<name>Q54VX8_DICDI</name>
<evidence type="ECO:0000313" key="3">
    <source>
        <dbReference type="Proteomes" id="UP000002195"/>
    </source>
</evidence>
<dbReference type="PhylomeDB" id="Q54VX8"/>
<evidence type="ECO:0000256" key="1">
    <source>
        <dbReference type="ARBA" id="ARBA00022737"/>
    </source>
</evidence>
<organism evidence="2 3">
    <name type="scientific">Dictyostelium discoideum</name>
    <name type="common">Social amoeba</name>
    <dbReference type="NCBI Taxonomy" id="44689"/>
    <lineage>
        <taxon>Eukaryota</taxon>
        <taxon>Amoebozoa</taxon>
        <taxon>Evosea</taxon>
        <taxon>Eumycetozoa</taxon>
        <taxon>Dictyostelia</taxon>
        <taxon>Dictyosteliales</taxon>
        <taxon>Dictyosteliaceae</taxon>
        <taxon>Dictyostelium</taxon>
    </lineage>
</organism>
<dbReference type="VEuPathDB" id="AmoebaDB:DDB_G0280075"/>
<evidence type="ECO:0000313" key="2">
    <source>
        <dbReference type="EMBL" id="EAL67264.1"/>
    </source>
</evidence>